<proteinExistence type="predicted"/>
<sequence length="252" mass="28361">MSQADGVEVHQIKKFPIRFLSSGRVVGDPKAWHVVKDNRAWDKTEMNNIQTSPLVQTANQFDVLSSNVDPIRDMEKGEPDLMEEKGDPGSTESQLNNLEGNKEETSSIEEWINRTTKERSSCHCGDRVEKEEGEIEMANEIIEVADIVEDKERDDNAKYESARKGITNANKAVATKEGKNDHRVTSSNDFQGTNTERNVEIVLGNLKEGNQEKKDTGINKEESQQSPKVTNKLDKKEDRKTVGTEKTQSSRL</sequence>
<feature type="compositionally biased region" description="Basic and acidic residues" evidence="1">
    <location>
        <begin position="209"/>
        <end position="223"/>
    </location>
</feature>
<dbReference type="EMBL" id="JACEIK010004865">
    <property type="protein sequence ID" value="MCD9646618.1"/>
    <property type="molecule type" value="Genomic_DNA"/>
</dbReference>
<protein>
    <submittedName>
        <fullName evidence="2">Uncharacterized protein</fullName>
    </submittedName>
</protein>
<feature type="compositionally biased region" description="Polar residues" evidence="1">
    <location>
        <begin position="185"/>
        <end position="196"/>
    </location>
</feature>
<keyword evidence="3" id="KW-1185">Reference proteome</keyword>
<gene>
    <name evidence="2" type="ORF">HAX54_036619</name>
</gene>
<feature type="region of interest" description="Disordered" evidence="1">
    <location>
        <begin position="70"/>
        <end position="105"/>
    </location>
</feature>
<reference evidence="2 3" key="1">
    <citation type="journal article" date="2021" name="BMC Genomics">
        <title>Datura genome reveals duplications of psychoactive alkaloid biosynthetic genes and high mutation rate following tissue culture.</title>
        <authorList>
            <person name="Rajewski A."/>
            <person name="Carter-House D."/>
            <person name="Stajich J."/>
            <person name="Litt A."/>
        </authorList>
    </citation>
    <scope>NUCLEOTIDE SEQUENCE [LARGE SCALE GENOMIC DNA]</scope>
    <source>
        <strain evidence="2">AR-01</strain>
    </source>
</reference>
<accession>A0ABS8VH44</accession>
<dbReference type="Proteomes" id="UP000823775">
    <property type="component" value="Unassembled WGS sequence"/>
</dbReference>
<feature type="compositionally biased region" description="Polar residues" evidence="1">
    <location>
        <begin position="90"/>
        <end position="99"/>
    </location>
</feature>
<feature type="compositionally biased region" description="Basic and acidic residues" evidence="1">
    <location>
        <begin position="231"/>
        <end position="243"/>
    </location>
</feature>
<evidence type="ECO:0000313" key="3">
    <source>
        <dbReference type="Proteomes" id="UP000823775"/>
    </source>
</evidence>
<feature type="region of interest" description="Disordered" evidence="1">
    <location>
        <begin position="170"/>
        <end position="252"/>
    </location>
</feature>
<feature type="compositionally biased region" description="Basic and acidic residues" evidence="1">
    <location>
        <begin position="174"/>
        <end position="184"/>
    </location>
</feature>
<feature type="compositionally biased region" description="Basic and acidic residues" evidence="1">
    <location>
        <begin position="70"/>
        <end position="87"/>
    </location>
</feature>
<comment type="caution">
    <text evidence="2">The sequence shown here is derived from an EMBL/GenBank/DDBJ whole genome shotgun (WGS) entry which is preliminary data.</text>
</comment>
<organism evidence="2 3">
    <name type="scientific">Datura stramonium</name>
    <name type="common">Jimsonweed</name>
    <name type="synonym">Common thornapple</name>
    <dbReference type="NCBI Taxonomy" id="4076"/>
    <lineage>
        <taxon>Eukaryota</taxon>
        <taxon>Viridiplantae</taxon>
        <taxon>Streptophyta</taxon>
        <taxon>Embryophyta</taxon>
        <taxon>Tracheophyta</taxon>
        <taxon>Spermatophyta</taxon>
        <taxon>Magnoliopsida</taxon>
        <taxon>eudicotyledons</taxon>
        <taxon>Gunneridae</taxon>
        <taxon>Pentapetalae</taxon>
        <taxon>asterids</taxon>
        <taxon>lamiids</taxon>
        <taxon>Solanales</taxon>
        <taxon>Solanaceae</taxon>
        <taxon>Solanoideae</taxon>
        <taxon>Datureae</taxon>
        <taxon>Datura</taxon>
    </lineage>
</organism>
<name>A0ABS8VH44_DATST</name>
<evidence type="ECO:0000256" key="1">
    <source>
        <dbReference type="SAM" id="MobiDB-lite"/>
    </source>
</evidence>
<evidence type="ECO:0000313" key="2">
    <source>
        <dbReference type="EMBL" id="MCD9646618.1"/>
    </source>
</evidence>